<dbReference type="Proteomes" id="UP000288716">
    <property type="component" value="Unassembled WGS sequence"/>
</dbReference>
<dbReference type="Gene3D" id="1.25.40.420">
    <property type="match status" value="1"/>
</dbReference>
<organism evidence="4 5">
    <name type="scientific">Leptotrombidium deliense</name>
    <dbReference type="NCBI Taxonomy" id="299467"/>
    <lineage>
        <taxon>Eukaryota</taxon>
        <taxon>Metazoa</taxon>
        <taxon>Ecdysozoa</taxon>
        <taxon>Arthropoda</taxon>
        <taxon>Chelicerata</taxon>
        <taxon>Arachnida</taxon>
        <taxon>Acari</taxon>
        <taxon>Acariformes</taxon>
        <taxon>Trombidiformes</taxon>
        <taxon>Prostigmata</taxon>
        <taxon>Anystina</taxon>
        <taxon>Parasitengona</taxon>
        <taxon>Trombiculoidea</taxon>
        <taxon>Trombiculidae</taxon>
        <taxon>Leptotrombidium</taxon>
    </lineage>
</organism>
<dbReference type="SMART" id="SM00225">
    <property type="entry name" value="BTB"/>
    <property type="match status" value="1"/>
</dbReference>
<dbReference type="InterPro" id="IPR011333">
    <property type="entry name" value="SKP1/BTB/POZ_sf"/>
</dbReference>
<evidence type="ECO:0000313" key="4">
    <source>
        <dbReference type="EMBL" id="RWS23484.1"/>
    </source>
</evidence>
<dbReference type="EMBL" id="NCKV01006375">
    <property type="protein sequence ID" value="RWS23484.1"/>
    <property type="molecule type" value="Genomic_DNA"/>
</dbReference>
<dbReference type="Pfam" id="PF00651">
    <property type="entry name" value="BTB"/>
    <property type="match status" value="1"/>
</dbReference>
<dbReference type="PANTHER" id="PTHR46376">
    <property type="entry name" value="LEUCINE-ZIPPER-LIKE TRANSCRIPTIONAL REGULATOR 1"/>
    <property type="match status" value="1"/>
</dbReference>
<dbReference type="InterPro" id="IPR051568">
    <property type="entry name" value="LZTR1/Attractin"/>
</dbReference>
<dbReference type="OrthoDB" id="6478546at2759"/>
<dbReference type="InterPro" id="IPR011705">
    <property type="entry name" value="BACK"/>
</dbReference>
<dbReference type="CDD" id="cd18506">
    <property type="entry name" value="BACK2_LZTR1"/>
    <property type="match status" value="1"/>
</dbReference>
<feature type="domain" description="BTB" evidence="3">
    <location>
        <begin position="11"/>
        <end position="80"/>
    </location>
</feature>
<gene>
    <name evidence="4" type="ORF">B4U80_01909</name>
</gene>
<dbReference type="InterPro" id="IPR000210">
    <property type="entry name" value="BTB/POZ_dom"/>
</dbReference>
<keyword evidence="2" id="KW-0677">Repeat</keyword>
<dbReference type="SUPFAM" id="SSF54695">
    <property type="entry name" value="POZ domain"/>
    <property type="match status" value="1"/>
</dbReference>
<dbReference type="PANTHER" id="PTHR46376:SF1">
    <property type="entry name" value="LEUCINE-ZIPPER-LIKE TRANSCRIPTIONAL REGULATOR 1"/>
    <property type="match status" value="1"/>
</dbReference>
<dbReference type="PROSITE" id="PS50097">
    <property type="entry name" value="BTB"/>
    <property type="match status" value="1"/>
</dbReference>
<sequence>MFLEVIGKEFSDICLMIGGHSIPSHKAVLAARCSYFEAMFRSFMPNNSTVTIAIGEMIPSQQSFNALLRYIYCGEVHMPPEDSLYLFSAPHFYGFTNNRLQVFCKRNLEMNVTFENVIQILEAADYIQVLDMKKHALNIIVSNFKKVSQLQRFRSLSKELLFEILDTLANALPDELSSASTT</sequence>
<name>A0A443S7N0_9ACAR</name>
<proteinExistence type="predicted"/>
<evidence type="ECO:0000256" key="1">
    <source>
        <dbReference type="ARBA" id="ARBA00022441"/>
    </source>
</evidence>
<keyword evidence="1" id="KW-0880">Kelch repeat</keyword>
<evidence type="ECO:0000313" key="5">
    <source>
        <dbReference type="Proteomes" id="UP000288716"/>
    </source>
</evidence>
<protein>
    <recommendedName>
        <fullName evidence="3">BTB domain-containing protein</fullName>
    </recommendedName>
</protein>
<comment type="caution">
    <text evidence="4">The sequence shown here is derived from an EMBL/GenBank/DDBJ whole genome shotgun (WGS) entry which is preliminary data.</text>
</comment>
<evidence type="ECO:0000256" key="2">
    <source>
        <dbReference type="ARBA" id="ARBA00022737"/>
    </source>
</evidence>
<accession>A0A443S7N0</accession>
<dbReference type="GO" id="GO:0005794">
    <property type="term" value="C:Golgi apparatus"/>
    <property type="evidence" value="ECO:0007669"/>
    <property type="project" value="TreeGrafter"/>
</dbReference>
<dbReference type="AlphaFoldDB" id="A0A443S7N0"/>
<dbReference type="STRING" id="299467.A0A443S7N0"/>
<dbReference type="Pfam" id="PF07707">
    <property type="entry name" value="BACK"/>
    <property type="match status" value="1"/>
</dbReference>
<evidence type="ECO:0000259" key="3">
    <source>
        <dbReference type="PROSITE" id="PS50097"/>
    </source>
</evidence>
<reference evidence="4 5" key="1">
    <citation type="journal article" date="2018" name="Gigascience">
        <title>Genomes of trombidid mites reveal novel predicted allergens and laterally-transferred genes associated with secondary metabolism.</title>
        <authorList>
            <person name="Dong X."/>
            <person name="Chaisiri K."/>
            <person name="Xia D."/>
            <person name="Armstrong S.D."/>
            <person name="Fang Y."/>
            <person name="Donnelly M.J."/>
            <person name="Kadowaki T."/>
            <person name="McGarry J.W."/>
            <person name="Darby A.C."/>
            <person name="Makepeace B.L."/>
        </authorList>
    </citation>
    <scope>NUCLEOTIDE SEQUENCE [LARGE SCALE GENOMIC DNA]</scope>
    <source>
        <strain evidence="4">UoL-UT</strain>
    </source>
</reference>
<dbReference type="Gene3D" id="3.30.710.10">
    <property type="entry name" value="Potassium Channel Kv1.1, Chain A"/>
    <property type="match status" value="1"/>
</dbReference>
<dbReference type="VEuPathDB" id="VectorBase:LDEU008557"/>
<keyword evidence="5" id="KW-1185">Reference proteome</keyword>